<accession>A0A392UQT7</accession>
<comment type="caution">
    <text evidence="1">The sequence shown here is derived from an EMBL/GenBank/DDBJ whole genome shotgun (WGS) entry which is preliminary data.</text>
</comment>
<dbReference type="Proteomes" id="UP000265520">
    <property type="component" value="Unassembled WGS sequence"/>
</dbReference>
<feature type="non-terminal residue" evidence="1">
    <location>
        <position position="52"/>
    </location>
</feature>
<dbReference type="AlphaFoldDB" id="A0A392UQT7"/>
<organism evidence="1 2">
    <name type="scientific">Trifolium medium</name>
    <dbReference type="NCBI Taxonomy" id="97028"/>
    <lineage>
        <taxon>Eukaryota</taxon>
        <taxon>Viridiplantae</taxon>
        <taxon>Streptophyta</taxon>
        <taxon>Embryophyta</taxon>
        <taxon>Tracheophyta</taxon>
        <taxon>Spermatophyta</taxon>
        <taxon>Magnoliopsida</taxon>
        <taxon>eudicotyledons</taxon>
        <taxon>Gunneridae</taxon>
        <taxon>Pentapetalae</taxon>
        <taxon>rosids</taxon>
        <taxon>fabids</taxon>
        <taxon>Fabales</taxon>
        <taxon>Fabaceae</taxon>
        <taxon>Papilionoideae</taxon>
        <taxon>50 kb inversion clade</taxon>
        <taxon>NPAAA clade</taxon>
        <taxon>Hologalegina</taxon>
        <taxon>IRL clade</taxon>
        <taxon>Trifolieae</taxon>
        <taxon>Trifolium</taxon>
    </lineage>
</organism>
<protein>
    <recommendedName>
        <fullName evidence="3">Retrotransposon Copia-like N-terminal domain-containing protein</fullName>
    </recommendedName>
</protein>
<name>A0A392UQT7_9FABA</name>
<evidence type="ECO:0000313" key="2">
    <source>
        <dbReference type="Proteomes" id="UP000265520"/>
    </source>
</evidence>
<dbReference type="EMBL" id="LXQA010875030">
    <property type="protein sequence ID" value="MCI75097.1"/>
    <property type="molecule type" value="Genomic_DNA"/>
</dbReference>
<evidence type="ECO:0008006" key="3">
    <source>
        <dbReference type="Google" id="ProtNLM"/>
    </source>
</evidence>
<sequence>MNGGNYFRWSQFVRMYLRGKRKSGYNTEDKKQPNMKGADFDTWDVENSMVMT</sequence>
<evidence type="ECO:0000313" key="1">
    <source>
        <dbReference type="EMBL" id="MCI75097.1"/>
    </source>
</evidence>
<keyword evidence="2" id="KW-1185">Reference proteome</keyword>
<reference evidence="1 2" key="1">
    <citation type="journal article" date="2018" name="Front. Plant Sci.">
        <title>Red Clover (Trifolium pratense) and Zigzag Clover (T. medium) - A Picture of Genomic Similarities and Differences.</title>
        <authorList>
            <person name="Dluhosova J."/>
            <person name="Istvanek J."/>
            <person name="Nedelnik J."/>
            <person name="Repkova J."/>
        </authorList>
    </citation>
    <scope>NUCLEOTIDE SEQUENCE [LARGE SCALE GENOMIC DNA]</scope>
    <source>
        <strain evidence="2">cv. 10/8</strain>
        <tissue evidence="1">Leaf</tissue>
    </source>
</reference>
<proteinExistence type="predicted"/>